<dbReference type="AlphaFoldDB" id="A0A3N1CY76"/>
<dbReference type="EMBL" id="RJKE01000001">
    <property type="protein sequence ID" value="ROO86234.1"/>
    <property type="molecule type" value="Genomic_DNA"/>
</dbReference>
<evidence type="ECO:0000313" key="2">
    <source>
        <dbReference type="Proteomes" id="UP000272400"/>
    </source>
</evidence>
<dbReference type="RefSeq" id="WP_211359787.1">
    <property type="nucleotide sequence ID" value="NZ_RJKE01000001.1"/>
</dbReference>
<reference evidence="1 2" key="1">
    <citation type="submission" date="2018-11" db="EMBL/GenBank/DDBJ databases">
        <title>Sequencing the genomes of 1000 actinobacteria strains.</title>
        <authorList>
            <person name="Klenk H.-P."/>
        </authorList>
    </citation>
    <scope>NUCLEOTIDE SEQUENCE [LARGE SCALE GENOMIC DNA]</scope>
    <source>
        <strain evidence="1 2">DSM 44254</strain>
    </source>
</reference>
<accession>A0A3N1CY76</accession>
<protein>
    <submittedName>
        <fullName evidence="1">Uncharacterized protein</fullName>
    </submittedName>
</protein>
<comment type="caution">
    <text evidence="1">The sequence shown here is derived from an EMBL/GenBank/DDBJ whole genome shotgun (WGS) entry which is preliminary data.</text>
</comment>
<organism evidence="1 2">
    <name type="scientific">Actinocorallia herbida</name>
    <dbReference type="NCBI Taxonomy" id="58109"/>
    <lineage>
        <taxon>Bacteria</taxon>
        <taxon>Bacillati</taxon>
        <taxon>Actinomycetota</taxon>
        <taxon>Actinomycetes</taxon>
        <taxon>Streptosporangiales</taxon>
        <taxon>Thermomonosporaceae</taxon>
        <taxon>Actinocorallia</taxon>
    </lineage>
</organism>
<keyword evidence="2" id="KW-1185">Reference proteome</keyword>
<dbReference type="Proteomes" id="UP000272400">
    <property type="component" value="Unassembled WGS sequence"/>
</dbReference>
<sequence>MSFVNGLRLPALLLDLLADGSWRHPGDEVLRAMVPWFPEPLDFLADIHAMRRESGTLSRLSRDDPGDGLFRLVRGRGTPVEPPWLDTDLAVLIAVNRHLGEDIALALDYRTDRADPRVVGSDLWTDPHQCSWRVVAPAFTDFAATLGLAPFRRHRYVGPAEIGDRARAQPRGRAITSQVGLTGFLVREPDHEEPFTYVVDVTGALLLAPRRSEHVACAGGEPVLGAGEITFARTGVRSWSVSEISNQSTGYCPDTTSWAAVAAALDRVGLARPAAFTCPVVFRRCPACHQLNLVKDEDYRCAVCDGPLPATWNADLPAES</sequence>
<gene>
    <name evidence="1" type="ORF">EDD29_3797</name>
</gene>
<proteinExistence type="predicted"/>
<evidence type="ECO:0000313" key="1">
    <source>
        <dbReference type="EMBL" id="ROO86234.1"/>
    </source>
</evidence>
<name>A0A3N1CY76_9ACTN</name>